<dbReference type="GO" id="GO:0016740">
    <property type="term" value="F:transferase activity"/>
    <property type="evidence" value="ECO:0007669"/>
    <property type="project" value="UniProtKB-KW"/>
</dbReference>
<evidence type="ECO:0000259" key="1">
    <source>
        <dbReference type="Pfam" id="PF01636"/>
    </source>
</evidence>
<dbReference type="PANTHER" id="PTHR21310:SF15">
    <property type="entry name" value="AMINOGLYCOSIDE PHOSPHOTRANSFERASE DOMAIN-CONTAINING PROTEIN"/>
    <property type="match status" value="1"/>
</dbReference>
<dbReference type="AlphaFoldDB" id="L9X2E0"/>
<dbReference type="InterPro" id="IPR051678">
    <property type="entry name" value="AGP_Transferase"/>
</dbReference>
<dbReference type="RefSeq" id="WP_007259476.1">
    <property type="nucleotide sequence ID" value="NZ_AOHZ01000049.1"/>
</dbReference>
<evidence type="ECO:0000313" key="3">
    <source>
        <dbReference type="Proteomes" id="UP000011602"/>
    </source>
</evidence>
<gene>
    <name evidence="2" type="ORF">C493_10977</name>
</gene>
<dbReference type="STRING" id="1227499.C493_10977"/>
<feature type="domain" description="Aminoglycoside phosphotransferase" evidence="1">
    <location>
        <begin position="77"/>
        <end position="284"/>
    </location>
</feature>
<dbReference type="Gene3D" id="3.90.1200.10">
    <property type="match status" value="1"/>
</dbReference>
<dbReference type="InterPro" id="IPR011009">
    <property type="entry name" value="Kinase-like_dom_sf"/>
</dbReference>
<reference evidence="2 3" key="1">
    <citation type="journal article" date="2014" name="PLoS Genet.">
        <title>Phylogenetically driven sequencing of extremely halophilic archaea reveals strategies for static and dynamic osmo-response.</title>
        <authorList>
            <person name="Becker E.A."/>
            <person name="Seitzer P.M."/>
            <person name="Tritt A."/>
            <person name="Larsen D."/>
            <person name="Krusor M."/>
            <person name="Yao A.I."/>
            <person name="Wu D."/>
            <person name="Madern D."/>
            <person name="Eisen J.A."/>
            <person name="Darling A.E."/>
            <person name="Facciotti M.T."/>
        </authorList>
    </citation>
    <scope>NUCLEOTIDE SEQUENCE [LARGE SCALE GENOMIC DNA]</scope>
    <source>
        <strain evidence="2 3">JCM 12255</strain>
    </source>
</reference>
<dbReference type="PATRIC" id="fig|1227499.3.peg.2231"/>
<keyword evidence="2" id="KW-0808">Transferase</keyword>
<dbReference type="Pfam" id="PF01636">
    <property type="entry name" value="APH"/>
    <property type="match status" value="1"/>
</dbReference>
<dbReference type="OrthoDB" id="350437at2157"/>
<dbReference type="InterPro" id="IPR002575">
    <property type="entry name" value="Aminoglycoside_PTrfase"/>
</dbReference>
<proteinExistence type="predicted"/>
<keyword evidence="3" id="KW-1185">Reference proteome</keyword>
<name>L9X2E0_9EURY</name>
<dbReference type="PANTHER" id="PTHR21310">
    <property type="entry name" value="AMINOGLYCOSIDE PHOSPHOTRANSFERASE-RELATED-RELATED"/>
    <property type="match status" value="1"/>
</dbReference>
<sequence>MDEDAVARIVEDALERPVQSCRRPQSGSVAETVVCELADAATGADDDGNRVVYKRGGASVWTGDVIEPAVCELVGRRTGIPVPAVLATGRLERAAESDGDGNDAGASDDPDRRWAIYEHLSGTNPRPRYADLEPSIRGRLVGDAGEQLGRLHGTATLAFDRVGGLSLETDRRSGARGLALCEPNGWHAVDPGPVVGSLPVPLAGDDNCRPVLTHGDYQPSNLLVDGSGRVGAVLDWGNAHVTHAEYALARAEARFVDVYAGRLPALERRRLRDAFRRGYREHAPLEAGFERRTRIYKLLWLVQSGANYARIVRSARGRRQVRRQLGRLSE</sequence>
<comment type="caution">
    <text evidence="2">The sequence shown here is derived from an EMBL/GenBank/DDBJ whole genome shotgun (WGS) entry which is preliminary data.</text>
</comment>
<dbReference type="Proteomes" id="UP000011602">
    <property type="component" value="Unassembled WGS sequence"/>
</dbReference>
<protein>
    <submittedName>
        <fullName evidence="2">Aminoglycoside phosphotransferase</fullName>
    </submittedName>
</protein>
<accession>L9X2E0</accession>
<dbReference type="eggNOG" id="arCOG04682">
    <property type="taxonomic scope" value="Archaea"/>
</dbReference>
<dbReference type="EMBL" id="AOHZ01000049">
    <property type="protein sequence ID" value="ELY55621.1"/>
    <property type="molecule type" value="Genomic_DNA"/>
</dbReference>
<dbReference type="SUPFAM" id="SSF56112">
    <property type="entry name" value="Protein kinase-like (PK-like)"/>
    <property type="match status" value="1"/>
</dbReference>
<organism evidence="2 3">
    <name type="scientific">Natronolimnohabitans innermongolicus JCM 12255</name>
    <dbReference type="NCBI Taxonomy" id="1227499"/>
    <lineage>
        <taxon>Archaea</taxon>
        <taxon>Methanobacteriati</taxon>
        <taxon>Methanobacteriota</taxon>
        <taxon>Stenosarchaea group</taxon>
        <taxon>Halobacteria</taxon>
        <taxon>Halobacteriales</taxon>
        <taxon>Natrialbaceae</taxon>
        <taxon>Natronolimnohabitans</taxon>
    </lineage>
</organism>
<evidence type="ECO:0000313" key="2">
    <source>
        <dbReference type="EMBL" id="ELY55621.1"/>
    </source>
</evidence>